<accession>A0A1H9XNL4</accession>
<dbReference type="Proteomes" id="UP000199028">
    <property type="component" value="Unassembled WGS sequence"/>
</dbReference>
<sequence length="151" mass="17152">MVWVRLFNARYPLPGGTPGLAWALWQTNYKATPWPHDELKPDFGYYICETLEDGTRAVTYKATTTHVLPPTKAATPEEAYDLAAEHVFDDALRVAPDVWHDYHYNALKAEAPWPQRIVAWRAAVEPVGPHVVEGLQRFPRTGWLKTDAITL</sequence>
<dbReference type="RefSeq" id="WP_090071094.1">
    <property type="nucleotide sequence ID" value="NZ_FOFT01000016.1"/>
</dbReference>
<keyword evidence="2" id="KW-1185">Reference proteome</keyword>
<protein>
    <submittedName>
        <fullName evidence="1">Uncharacterized protein</fullName>
    </submittedName>
</protein>
<name>A0A1H9XNL4_9PSEU</name>
<reference evidence="2" key="1">
    <citation type="submission" date="2016-10" db="EMBL/GenBank/DDBJ databases">
        <authorList>
            <person name="Varghese N."/>
            <person name="Submissions S."/>
        </authorList>
    </citation>
    <scope>NUCLEOTIDE SEQUENCE [LARGE SCALE GENOMIC DNA]</scope>
    <source>
        <strain evidence="2">CGMCC 4.578</strain>
    </source>
</reference>
<organism evidence="1 2">
    <name type="scientific">Lentzea flaviverrucosa</name>
    <dbReference type="NCBI Taxonomy" id="200379"/>
    <lineage>
        <taxon>Bacteria</taxon>
        <taxon>Bacillati</taxon>
        <taxon>Actinomycetota</taxon>
        <taxon>Actinomycetes</taxon>
        <taxon>Pseudonocardiales</taxon>
        <taxon>Pseudonocardiaceae</taxon>
        <taxon>Lentzea</taxon>
    </lineage>
</organism>
<dbReference type="EMBL" id="FOFT01000016">
    <property type="protein sequence ID" value="SES47734.1"/>
    <property type="molecule type" value="Genomic_DNA"/>
</dbReference>
<proteinExistence type="predicted"/>
<gene>
    <name evidence="1" type="ORF">SAMN05216195_11612</name>
</gene>
<dbReference type="AlphaFoldDB" id="A0A1H9XNL4"/>
<evidence type="ECO:0000313" key="1">
    <source>
        <dbReference type="EMBL" id="SES47734.1"/>
    </source>
</evidence>
<evidence type="ECO:0000313" key="2">
    <source>
        <dbReference type="Proteomes" id="UP000199028"/>
    </source>
</evidence>